<dbReference type="Proteomes" id="UP000827284">
    <property type="component" value="Unassembled WGS sequence"/>
</dbReference>
<dbReference type="AlphaFoldDB" id="A0A9P3LSX4"/>
<sequence>MLPDNKNLTLRILWTEYHGPIAEAKKNDPAYPYTQARKKALQRRTQLVDNIEAMAKKNEVPVESIIATLGVTYKDKTINFIREDLRKKQKQLQIL</sequence>
<dbReference type="EMBL" id="BQFW01000002">
    <property type="protein sequence ID" value="GJJ69217.1"/>
    <property type="molecule type" value="Genomic_DNA"/>
</dbReference>
<reference evidence="1" key="2">
    <citation type="journal article" date="2022" name="Microbiol. Resour. Announc.">
        <title>Whole-Genome Sequence of Entomortierella parvispora E1425, a Mucoromycotan Fungus Associated with Burkholderiaceae-Related Endosymbiotic Bacteria.</title>
        <authorList>
            <person name="Herlambang A."/>
            <person name="Guo Y."/>
            <person name="Takashima Y."/>
            <person name="Narisawa K."/>
            <person name="Ohta H."/>
            <person name="Nishizawa T."/>
        </authorList>
    </citation>
    <scope>NUCLEOTIDE SEQUENCE</scope>
    <source>
        <strain evidence="1">E1425</strain>
    </source>
</reference>
<reference evidence="1" key="1">
    <citation type="submission" date="2021-11" db="EMBL/GenBank/DDBJ databases">
        <authorList>
            <person name="Herlambang A."/>
            <person name="Guo Y."/>
            <person name="Takashima Y."/>
            <person name="Nishizawa T."/>
        </authorList>
    </citation>
    <scope>NUCLEOTIDE SEQUENCE</scope>
    <source>
        <strain evidence="1">E1425</strain>
    </source>
</reference>
<name>A0A9P3LSX4_9FUNG</name>
<comment type="caution">
    <text evidence="1">The sequence shown here is derived from an EMBL/GenBank/DDBJ whole genome shotgun (WGS) entry which is preliminary data.</text>
</comment>
<accession>A0A9P3LSX4</accession>
<keyword evidence="2" id="KW-1185">Reference proteome</keyword>
<protein>
    <submittedName>
        <fullName evidence="1">Uncharacterized protein</fullName>
    </submittedName>
</protein>
<evidence type="ECO:0000313" key="1">
    <source>
        <dbReference type="EMBL" id="GJJ69217.1"/>
    </source>
</evidence>
<organism evidence="1 2">
    <name type="scientific">Entomortierella parvispora</name>
    <dbReference type="NCBI Taxonomy" id="205924"/>
    <lineage>
        <taxon>Eukaryota</taxon>
        <taxon>Fungi</taxon>
        <taxon>Fungi incertae sedis</taxon>
        <taxon>Mucoromycota</taxon>
        <taxon>Mortierellomycotina</taxon>
        <taxon>Mortierellomycetes</taxon>
        <taxon>Mortierellales</taxon>
        <taxon>Mortierellaceae</taxon>
        <taxon>Entomortierella</taxon>
    </lineage>
</organism>
<evidence type="ECO:0000313" key="2">
    <source>
        <dbReference type="Proteomes" id="UP000827284"/>
    </source>
</evidence>
<dbReference type="OrthoDB" id="2446081at2759"/>
<gene>
    <name evidence="1" type="ORF">EMPS_01563</name>
</gene>
<proteinExistence type="predicted"/>